<evidence type="ECO:0000313" key="1">
    <source>
        <dbReference type="EMBL" id="MBV4453041.1"/>
    </source>
</evidence>
<reference evidence="1" key="1">
    <citation type="submission" date="2021-06" db="EMBL/GenBank/DDBJ databases">
        <title>Updating the genus Pseudomonas: Description of 43 new species and partition of the Pseudomonas putida group.</title>
        <authorList>
            <person name="Girard L."/>
            <person name="Lood C."/>
            <person name="Vandamme P."/>
            <person name="Rokni-Zadeh H."/>
            <person name="Van Noort V."/>
            <person name="Hofte M."/>
            <person name="Lavigne R."/>
            <person name="De Mot R."/>
        </authorList>
    </citation>
    <scope>NUCLEOTIDE SEQUENCE</scope>
    <source>
        <strain evidence="1">SWRI103</strain>
    </source>
</reference>
<protein>
    <recommendedName>
        <fullName evidence="3">Lipoprotein</fullName>
    </recommendedName>
</protein>
<evidence type="ECO:0008006" key="3">
    <source>
        <dbReference type="Google" id="ProtNLM"/>
    </source>
</evidence>
<evidence type="ECO:0000313" key="2">
    <source>
        <dbReference type="Proteomes" id="UP001048976"/>
    </source>
</evidence>
<accession>A0ABS6NYZ9</accession>
<organism evidence="1 2">
    <name type="scientific">Pseudomonas azadiae</name>
    <dbReference type="NCBI Taxonomy" id="2843612"/>
    <lineage>
        <taxon>Bacteria</taxon>
        <taxon>Pseudomonadati</taxon>
        <taxon>Pseudomonadota</taxon>
        <taxon>Gammaproteobacteria</taxon>
        <taxon>Pseudomonadales</taxon>
        <taxon>Pseudomonadaceae</taxon>
        <taxon>Pseudomonas</taxon>
    </lineage>
</organism>
<proteinExistence type="predicted"/>
<sequence length="192" mass="20818">MNVQIGGGALAVILTGMLIVFGVSECQRGPLNPELADDASDAQKTWLTIEHRIKRYDPALTQVTRDQQALTVFYRPATPAEEVDDWAPDMLRTVGHALAALNGAPGGKAYTQVTVRARMLADDDVGLVYDMPGVDAVKTQQDGYFNFASTPRSLSFSPAALAQINDACRGMNAQAFYPQFCRRVEEAATSHP</sequence>
<dbReference type="EMBL" id="JAHSTY010000001">
    <property type="protein sequence ID" value="MBV4453041.1"/>
    <property type="molecule type" value="Genomic_DNA"/>
</dbReference>
<keyword evidence="2" id="KW-1185">Reference proteome</keyword>
<dbReference type="Proteomes" id="UP001048976">
    <property type="component" value="Unassembled WGS sequence"/>
</dbReference>
<gene>
    <name evidence="1" type="ORF">KVG91_10620</name>
</gene>
<dbReference type="RefSeq" id="WP_169376839.1">
    <property type="nucleotide sequence ID" value="NZ_JAHSTY010000001.1"/>
</dbReference>
<name>A0ABS6NYZ9_9PSED</name>
<comment type="caution">
    <text evidence="1">The sequence shown here is derived from an EMBL/GenBank/DDBJ whole genome shotgun (WGS) entry which is preliminary data.</text>
</comment>